<dbReference type="EMBL" id="BT136928">
    <property type="protein sequence ID" value="AFK36723.1"/>
    <property type="molecule type" value="mRNA"/>
</dbReference>
<sequence length="38" mass="4579">MNHCCYYQKMKNTYPFSFGSSQQLKNIQPLFSFHHIPI</sequence>
<dbReference type="AlphaFoldDB" id="I3S8Y1"/>
<organism evidence="1">
    <name type="scientific">Medicago truncatula</name>
    <name type="common">Barrel medic</name>
    <name type="synonym">Medicago tribuloides</name>
    <dbReference type="NCBI Taxonomy" id="3880"/>
    <lineage>
        <taxon>Eukaryota</taxon>
        <taxon>Viridiplantae</taxon>
        <taxon>Streptophyta</taxon>
        <taxon>Embryophyta</taxon>
        <taxon>Tracheophyta</taxon>
        <taxon>Spermatophyta</taxon>
        <taxon>Magnoliopsida</taxon>
        <taxon>eudicotyledons</taxon>
        <taxon>Gunneridae</taxon>
        <taxon>Pentapetalae</taxon>
        <taxon>rosids</taxon>
        <taxon>fabids</taxon>
        <taxon>Fabales</taxon>
        <taxon>Fabaceae</taxon>
        <taxon>Papilionoideae</taxon>
        <taxon>50 kb inversion clade</taxon>
        <taxon>NPAAA clade</taxon>
        <taxon>Hologalegina</taxon>
        <taxon>IRL clade</taxon>
        <taxon>Trifolieae</taxon>
        <taxon>Medicago</taxon>
    </lineage>
</organism>
<protein>
    <submittedName>
        <fullName evidence="1">Uncharacterized protein</fullName>
    </submittedName>
</protein>
<reference evidence="1" key="1">
    <citation type="submission" date="2012-05" db="EMBL/GenBank/DDBJ databases">
        <authorList>
            <person name="Krishnakumar V."/>
            <person name="Cheung F."/>
            <person name="Xiao Y."/>
            <person name="Chan A."/>
            <person name="Moskal W.A."/>
            <person name="Town C.D."/>
        </authorList>
    </citation>
    <scope>NUCLEOTIDE SEQUENCE</scope>
</reference>
<accession>I3S8Y1</accession>
<proteinExistence type="evidence at transcript level"/>
<name>I3S8Y1_MEDTR</name>
<evidence type="ECO:0000313" key="1">
    <source>
        <dbReference type="EMBL" id="AFK36723.1"/>
    </source>
</evidence>